<evidence type="ECO:0000256" key="1">
    <source>
        <dbReference type="ARBA" id="ARBA00006226"/>
    </source>
</evidence>
<evidence type="ECO:0000256" key="2">
    <source>
        <dbReference type="ARBA" id="ARBA00022649"/>
    </source>
</evidence>
<dbReference type="Pfam" id="PF05016">
    <property type="entry name" value="ParE_toxin"/>
    <property type="match status" value="1"/>
</dbReference>
<sequence>MRVIWNDEALTEANAAALYYREKHAELGQRFVDAIEDAAAKIAYRPLLYRKLAGDVRKCKLPHFPFGIVYSVREEAIYILSVMHMRQEPGYWKHRIKS</sequence>
<gene>
    <name evidence="3" type="ORF">A1353_20325</name>
</gene>
<name>A0A177M3D7_METMH</name>
<dbReference type="PANTHER" id="PTHR33755">
    <property type="entry name" value="TOXIN PARE1-RELATED"/>
    <property type="match status" value="1"/>
</dbReference>
<dbReference type="Gene3D" id="3.30.2310.20">
    <property type="entry name" value="RelE-like"/>
    <property type="match status" value="1"/>
</dbReference>
<dbReference type="PANTHER" id="PTHR33755:SF8">
    <property type="entry name" value="TOXIN PARE2"/>
    <property type="match status" value="1"/>
</dbReference>
<dbReference type="Proteomes" id="UP000077763">
    <property type="component" value="Unassembled WGS sequence"/>
</dbReference>
<evidence type="ECO:0000313" key="3">
    <source>
        <dbReference type="EMBL" id="OAH99762.1"/>
    </source>
</evidence>
<dbReference type="InterPro" id="IPR035093">
    <property type="entry name" value="RelE/ParE_toxin_dom_sf"/>
</dbReference>
<dbReference type="InterPro" id="IPR007712">
    <property type="entry name" value="RelE/ParE_toxin"/>
</dbReference>
<organism evidence="3 4">
    <name type="scientific">Methylomonas methanica</name>
    <dbReference type="NCBI Taxonomy" id="421"/>
    <lineage>
        <taxon>Bacteria</taxon>
        <taxon>Pseudomonadati</taxon>
        <taxon>Pseudomonadota</taxon>
        <taxon>Gammaproteobacteria</taxon>
        <taxon>Methylococcales</taxon>
        <taxon>Methylococcaceae</taxon>
        <taxon>Methylomonas</taxon>
    </lineage>
</organism>
<protein>
    <submittedName>
        <fullName evidence="3">Plasmid stabilization protein</fullName>
    </submittedName>
</protein>
<dbReference type="InterPro" id="IPR051803">
    <property type="entry name" value="TA_system_RelE-like_toxin"/>
</dbReference>
<evidence type="ECO:0000313" key="4">
    <source>
        <dbReference type="Proteomes" id="UP000077763"/>
    </source>
</evidence>
<proteinExistence type="inferred from homology"/>
<accession>A0A177M3D7</accession>
<comment type="similarity">
    <text evidence="1">Belongs to the RelE toxin family.</text>
</comment>
<dbReference type="AlphaFoldDB" id="A0A177M3D7"/>
<dbReference type="EMBL" id="LUUH01000080">
    <property type="protein sequence ID" value="OAH99762.1"/>
    <property type="molecule type" value="Genomic_DNA"/>
</dbReference>
<reference evidence="3 4" key="1">
    <citation type="submission" date="2016-03" db="EMBL/GenBank/DDBJ databases">
        <authorList>
            <person name="Ploux O."/>
        </authorList>
    </citation>
    <scope>NUCLEOTIDE SEQUENCE [LARGE SCALE GENOMIC DNA]</scope>
    <source>
        <strain evidence="3 4">R-45371</strain>
    </source>
</reference>
<keyword evidence="2" id="KW-1277">Toxin-antitoxin system</keyword>
<comment type="caution">
    <text evidence="3">The sequence shown here is derived from an EMBL/GenBank/DDBJ whole genome shotgun (WGS) entry which is preliminary data.</text>
</comment>
<dbReference type="RefSeq" id="WP_064038081.1">
    <property type="nucleotide sequence ID" value="NZ_LUUH01000080.1"/>
</dbReference>